<evidence type="ECO:0008006" key="4">
    <source>
        <dbReference type="Google" id="ProtNLM"/>
    </source>
</evidence>
<dbReference type="Proteomes" id="UP001567350">
    <property type="component" value="Unassembled WGS sequence"/>
</dbReference>
<reference evidence="2 3" key="1">
    <citation type="submission" date="2024-08" db="EMBL/GenBank/DDBJ databases">
        <authorList>
            <person name="Feng Z."/>
            <person name="Ronholm J."/>
        </authorList>
    </citation>
    <scope>NUCLEOTIDE SEQUENCE [LARGE SCALE GENOMIC DNA]</scope>
    <source>
        <strain evidence="2 3">4-AB0-8</strain>
    </source>
</reference>
<keyword evidence="1" id="KW-1133">Transmembrane helix</keyword>
<accession>A0ABV4IE72</accession>
<feature type="transmembrane region" description="Helical" evidence="1">
    <location>
        <begin position="81"/>
        <end position="103"/>
    </location>
</feature>
<sequence>MQVIFNQIGSRISTALIHLFFSIVSIAFIILFVAYFWFPSPFFDLLEISGLLILIIATHLLSGPFLTLVVWNKNKSFKERLLDASIVTIIQFAALGYGLWILAQVRPVFIVYEVDRFRVITPNEIAINLLSKENKAWRHSFFTKPQFISIREPINNTEYLNSIELSLSGFEPSTRPDWWQSYEKGRRILQQRMHPAGKLHQRSSVKVKRKLEQSLQEVGMPMDNVFFVPLVSARNLDSWVVLLDAQANVIGYAPVGGFE</sequence>
<comment type="caution">
    <text evidence="2">The sequence shown here is derived from an EMBL/GenBank/DDBJ whole genome shotgun (WGS) entry which is preliminary data.</text>
</comment>
<organism evidence="2 3">
    <name type="scientific">Comamonas jiangduensis</name>
    <dbReference type="NCBI Taxonomy" id="1194168"/>
    <lineage>
        <taxon>Bacteria</taxon>
        <taxon>Pseudomonadati</taxon>
        <taxon>Pseudomonadota</taxon>
        <taxon>Betaproteobacteria</taxon>
        <taxon>Burkholderiales</taxon>
        <taxon>Comamonadaceae</taxon>
        <taxon>Comamonas</taxon>
    </lineage>
</organism>
<evidence type="ECO:0000313" key="2">
    <source>
        <dbReference type="EMBL" id="MEZ2740149.1"/>
    </source>
</evidence>
<evidence type="ECO:0000313" key="3">
    <source>
        <dbReference type="Proteomes" id="UP001567350"/>
    </source>
</evidence>
<keyword evidence="1" id="KW-0472">Membrane</keyword>
<keyword evidence="3" id="KW-1185">Reference proteome</keyword>
<feature type="transmembrane region" description="Helical" evidence="1">
    <location>
        <begin position="12"/>
        <end position="38"/>
    </location>
</feature>
<feature type="transmembrane region" description="Helical" evidence="1">
    <location>
        <begin position="50"/>
        <end position="69"/>
    </location>
</feature>
<protein>
    <recommendedName>
        <fullName evidence="4">Pilus assembly protein</fullName>
    </recommendedName>
</protein>
<name>A0ABV4IE72_9BURK</name>
<dbReference type="EMBL" id="JBGJLR010000013">
    <property type="protein sequence ID" value="MEZ2740149.1"/>
    <property type="molecule type" value="Genomic_DNA"/>
</dbReference>
<dbReference type="RefSeq" id="WP_370892788.1">
    <property type="nucleotide sequence ID" value="NZ_JBGJLR010000013.1"/>
</dbReference>
<gene>
    <name evidence="2" type="ORF">ACBP88_11950</name>
</gene>
<keyword evidence="1" id="KW-0812">Transmembrane</keyword>
<proteinExistence type="predicted"/>
<evidence type="ECO:0000256" key="1">
    <source>
        <dbReference type="SAM" id="Phobius"/>
    </source>
</evidence>